<dbReference type="Proteomes" id="UP000029867">
    <property type="component" value="Unassembled WGS sequence"/>
</dbReference>
<dbReference type="EMBL" id="JQFK01001571">
    <property type="protein sequence ID" value="KGK34507.1"/>
    <property type="molecule type" value="Genomic_DNA"/>
</dbReference>
<sequence>MYGDARHLLATGTRMHTVKEPLG</sequence>
<evidence type="ECO:0000313" key="2">
    <source>
        <dbReference type="Proteomes" id="UP000029867"/>
    </source>
</evidence>
<accession>A0A099NRE2</accession>
<organism evidence="1 2">
    <name type="scientific">Pichia kudriavzevii</name>
    <name type="common">Yeast</name>
    <name type="synonym">Issatchenkia orientalis</name>
    <dbReference type="NCBI Taxonomy" id="4909"/>
    <lineage>
        <taxon>Eukaryota</taxon>
        <taxon>Fungi</taxon>
        <taxon>Dikarya</taxon>
        <taxon>Ascomycota</taxon>
        <taxon>Saccharomycotina</taxon>
        <taxon>Pichiomycetes</taxon>
        <taxon>Pichiales</taxon>
        <taxon>Pichiaceae</taxon>
        <taxon>Pichia</taxon>
    </lineage>
</organism>
<evidence type="ECO:0000313" key="1">
    <source>
        <dbReference type="EMBL" id="KGK34507.1"/>
    </source>
</evidence>
<comment type="caution">
    <text evidence="1">The sequence shown here is derived from an EMBL/GenBank/DDBJ whole genome shotgun (WGS) entry which is preliminary data.</text>
</comment>
<name>A0A099NRE2_PICKU</name>
<dbReference type="HOGENOM" id="CLU_3423313_0_0_1"/>
<reference evidence="2" key="1">
    <citation type="journal article" date="2014" name="Microb. Cell Fact.">
        <title>Exploiting Issatchenkia orientalis SD108 for succinic acid production.</title>
        <authorList>
            <person name="Xiao H."/>
            <person name="Shao Z."/>
            <person name="Jiang Y."/>
            <person name="Dole S."/>
            <person name="Zhao H."/>
        </authorList>
    </citation>
    <scope>NUCLEOTIDE SEQUENCE [LARGE SCALE GENOMIC DNA]</scope>
    <source>
        <strain evidence="2">SD108</strain>
    </source>
</reference>
<protein>
    <submittedName>
        <fullName evidence="1">Uncharacterized protein</fullName>
    </submittedName>
</protein>
<gene>
    <name evidence="1" type="ORF">JL09_g6346</name>
</gene>
<proteinExistence type="predicted"/>
<dbReference type="AlphaFoldDB" id="A0A099NRE2"/>